<dbReference type="STRING" id="93759.A0A1R3HP98"/>
<dbReference type="InterPro" id="IPR036869">
    <property type="entry name" value="J_dom_sf"/>
</dbReference>
<dbReference type="Gene3D" id="1.10.287.110">
    <property type="entry name" value="DnaJ domain"/>
    <property type="match status" value="1"/>
</dbReference>
<sequence>MGYNLRKKRNVMFDREKLKETDEYKRAAQEEEASRQHVLQIQSKEAQRLRKRIKAERVRVQDLERRKKQRLEEMRETQKKEMFFLFSSWRDEENMNLKDRLRMEVRKELSKLEQSCIDMASLLRSLGILIGGSLCPKEVHAAYKRALLRFHPDRASKTDIRQQVEAEEKFKLISRMKEKFPCH</sequence>
<keyword evidence="4" id="KW-1185">Reference proteome</keyword>
<evidence type="ECO:0000259" key="2">
    <source>
        <dbReference type="PROSITE" id="PS50076"/>
    </source>
</evidence>
<reference evidence="4" key="1">
    <citation type="submission" date="2013-09" db="EMBL/GenBank/DDBJ databases">
        <title>Corchorus olitorius genome sequencing.</title>
        <authorList>
            <person name="Alam M."/>
            <person name="Haque M.S."/>
            <person name="Islam M.S."/>
            <person name="Emdad E.M."/>
            <person name="Islam M.M."/>
            <person name="Ahmed B."/>
            <person name="Halim A."/>
            <person name="Hossen Q.M.M."/>
            <person name="Hossain M.Z."/>
            <person name="Ahmed R."/>
            <person name="Khan M.M."/>
            <person name="Islam R."/>
            <person name="Rashid M.M."/>
            <person name="Khan S.A."/>
            <person name="Rahman M.S."/>
            <person name="Alam M."/>
            <person name="Yahiya A.S."/>
            <person name="Khan M.S."/>
            <person name="Azam M.S."/>
            <person name="Haque T."/>
            <person name="Lashkar M.Z.H."/>
            <person name="Akhand A.I."/>
            <person name="Morshed G."/>
            <person name="Roy S."/>
            <person name="Uddin K.S."/>
            <person name="Rabeya T."/>
            <person name="Hossain A.S."/>
            <person name="Chowdhury A."/>
            <person name="Snigdha A.R."/>
            <person name="Mortoza M.S."/>
            <person name="Matin S.A."/>
            <person name="Hoque S.M.E."/>
            <person name="Islam M.K."/>
            <person name="Roy D.K."/>
            <person name="Haider R."/>
            <person name="Moosa M.M."/>
            <person name="Elias S.M."/>
            <person name="Hasan A.M."/>
            <person name="Jahan S."/>
            <person name="Shafiuddin M."/>
            <person name="Mahmood N."/>
            <person name="Shommy N.S."/>
        </authorList>
    </citation>
    <scope>NUCLEOTIDE SEQUENCE [LARGE SCALE GENOMIC DNA]</scope>
    <source>
        <strain evidence="4">cv. O-4</strain>
    </source>
</reference>
<keyword evidence="1" id="KW-0175">Coiled coil</keyword>
<dbReference type="SUPFAM" id="SSF46565">
    <property type="entry name" value="Chaperone J-domain"/>
    <property type="match status" value="1"/>
</dbReference>
<dbReference type="AlphaFoldDB" id="A0A1R3HP98"/>
<dbReference type="InterPro" id="IPR001623">
    <property type="entry name" value="DnaJ_domain"/>
</dbReference>
<feature type="domain" description="J" evidence="2">
    <location>
        <begin position="121"/>
        <end position="183"/>
    </location>
</feature>
<dbReference type="PANTHER" id="PTHR36335:SF1">
    <property type="entry name" value="CHAPERONE DNAJ-DOMAIN SUPERFAMILY PROTEIN"/>
    <property type="match status" value="1"/>
</dbReference>
<evidence type="ECO:0000313" key="4">
    <source>
        <dbReference type="Proteomes" id="UP000187203"/>
    </source>
</evidence>
<evidence type="ECO:0000313" key="3">
    <source>
        <dbReference type="EMBL" id="OMO72080.1"/>
    </source>
</evidence>
<proteinExistence type="predicted"/>
<comment type="caution">
    <text evidence="3">The sequence shown here is derived from an EMBL/GenBank/DDBJ whole genome shotgun (WGS) entry which is preliminary data.</text>
</comment>
<dbReference type="EMBL" id="AWUE01019702">
    <property type="protein sequence ID" value="OMO72080.1"/>
    <property type="molecule type" value="Genomic_DNA"/>
</dbReference>
<dbReference type="PANTHER" id="PTHR36335">
    <property type="entry name" value="CHAPERONE DNAJ-DOMAIN SUPERFAMILY PROTEIN"/>
    <property type="match status" value="1"/>
</dbReference>
<protein>
    <recommendedName>
        <fullName evidence="2">J domain-containing protein</fullName>
    </recommendedName>
</protein>
<dbReference type="PROSITE" id="PS50076">
    <property type="entry name" value="DNAJ_2"/>
    <property type="match status" value="1"/>
</dbReference>
<name>A0A1R3HP98_9ROSI</name>
<evidence type="ECO:0000256" key="1">
    <source>
        <dbReference type="SAM" id="Coils"/>
    </source>
</evidence>
<gene>
    <name evidence="3" type="ORF">COLO4_27836</name>
</gene>
<feature type="coiled-coil region" evidence="1">
    <location>
        <begin position="39"/>
        <end position="81"/>
    </location>
</feature>
<organism evidence="3 4">
    <name type="scientific">Corchorus olitorius</name>
    <dbReference type="NCBI Taxonomy" id="93759"/>
    <lineage>
        <taxon>Eukaryota</taxon>
        <taxon>Viridiplantae</taxon>
        <taxon>Streptophyta</taxon>
        <taxon>Embryophyta</taxon>
        <taxon>Tracheophyta</taxon>
        <taxon>Spermatophyta</taxon>
        <taxon>Magnoliopsida</taxon>
        <taxon>eudicotyledons</taxon>
        <taxon>Gunneridae</taxon>
        <taxon>Pentapetalae</taxon>
        <taxon>rosids</taxon>
        <taxon>malvids</taxon>
        <taxon>Malvales</taxon>
        <taxon>Malvaceae</taxon>
        <taxon>Grewioideae</taxon>
        <taxon>Apeibeae</taxon>
        <taxon>Corchorus</taxon>
    </lineage>
</organism>
<dbReference type="OrthoDB" id="498970at2759"/>
<accession>A0A1R3HP98</accession>
<dbReference type="Proteomes" id="UP000187203">
    <property type="component" value="Unassembled WGS sequence"/>
</dbReference>